<evidence type="ECO:0000259" key="2">
    <source>
        <dbReference type="Pfam" id="PF13127"/>
    </source>
</evidence>
<keyword evidence="4" id="KW-1185">Reference proteome</keyword>
<accession>A0ABV5ZDM8</accession>
<feature type="domain" description="DUF3955" evidence="2">
    <location>
        <begin position="15"/>
        <end position="59"/>
    </location>
</feature>
<evidence type="ECO:0000313" key="4">
    <source>
        <dbReference type="Proteomes" id="UP001589628"/>
    </source>
</evidence>
<keyword evidence="1" id="KW-0472">Membrane</keyword>
<dbReference type="Pfam" id="PF13127">
    <property type="entry name" value="DUF3955"/>
    <property type="match status" value="1"/>
</dbReference>
<keyword evidence="1" id="KW-1133">Transmembrane helix</keyword>
<dbReference type="EMBL" id="JBHLZN010000002">
    <property type="protein sequence ID" value="MFB9886276.1"/>
    <property type="molecule type" value="Genomic_DNA"/>
</dbReference>
<proteinExistence type="predicted"/>
<protein>
    <submittedName>
        <fullName evidence="3">DUF3955 domain-containing protein</fullName>
    </submittedName>
</protein>
<sequence length="67" mass="7410">MAQKKWRYLAGLCWGLALLSAASYHWIGVEVDSEGVLREPFGLIPLTWLLLLLGSVAGLLSLWRGRG</sequence>
<dbReference type="RefSeq" id="WP_035460509.1">
    <property type="nucleotide sequence ID" value="NZ_JBHLZN010000002.1"/>
</dbReference>
<reference evidence="3 4" key="1">
    <citation type="submission" date="2024-09" db="EMBL/GenBank/DDBJ databases">
        <authorList>
            <person name="Sun Q."/>
            <person name="Mori K."/>
        </authorList>
    </citation>
    <scope>NUCLEOTIDE SEQUENCE [LARGE SCALE GENOMIC DNA]</scope>
    <source>
        <strain evidence="3 4">ATCC 51285</strain>
    </source>
</reference>
<dbReference type="InterPro" id="IPR025016">
    <property type="entry name" value="DUF3955"/>
</dbReference>
<organism evidence="3 4">
    <name type="scientific">Balneatrix alpica</name>
    <dbReference type="NCBI Taxonomy" id="75684"/>
    <lineage>
        <taxon>Bacteria</taxon>
        <taxon>Pseudomonadati</taxon>
        <taxon>Pseudomonadota</taxon>
        <taxon>Gammaproteobacteria</taxon>
        <taxon>Oceanospirillales</taxon>
        <taxon>Balneatrichaceae</taxon>
        <taxon>Balneatrix</taxon>
    </lineage>
</organism>
<gene>
    <name evidence="3" type="ORF">ACFFLH_07645</name>
</gene>
<feature type="transmembrane region" description="Helical" evidence="1">
    <location>
        <begin position="42"/>
        <end position="63"/>
    </location>
</feature>
<evidence type="ECO:0000256" key="1">
    <source>
        <dbReference type="SAM" id="Phobius"/>
    </source>
</evidence>
<comment type="caution">
    <text evidence="3">The sequence shown here is derived from an EMBL/GenBank/DDBJ whole genome shotgun (WGS) entry which is preliminary data.</text>
</comment>
<dbReference type="Proteomes" id="UP001589628">
    <property type="component" value="Unassembled WGS sequence"/>
</dbReference>
<evidence type="ECO:0000313" key="3">
    <source>
        <dbReference type="EMBL" id="MFB9886276.1"/>
    </source>
</evidence>
<keyword evidence="1" id="KW-0812">Transmembrane</keyword>
<name>A0ABV5ZDM8_9GAMM</name>